<feature type="domain" description="Transketolase-like pyrimidine-binding" evidence="8">
    <location>
        <begin position="412"/>
        <end position="614"/>
    </location>
</feature>
<dbReference type="GO" id="GO:0000287">
    <property type="term" value="F:magnesium ion binding"/>
    <property type="evidence" value="ECO:0007669"/>
    <property type="project" value="UniProtKB-ARBA"/>
</dbReference>
<dbReference type="AlphaFoldDB" id="A0A411YGY0"/>
<comment type="cofactor">
    <cofactor evidence="2">
        <name>thiamine diphosphate</name>
        <dbReference type="ChEBI" id="CHEBI:58937"/>
    </cofactor>
</comment>
<sequence>MPPDAETLDQASPPTTTLDAIQQRVLWLAVRIVDLANRERAGADGLKVGGHQASSTSVVSIMTSLWFGHLAAGDRVSVKPHASPTFHAIQYLLGNLDREYLSRLREHGGLQAYPSRTKDPDPVDYSTGSVGLGAVAPLFGALMGRYVGAHFGERTAGGRFVSILGDAELDEGNVWEALVEPGTQSLGEVLWIVDLNRQSLDRVVPGVKAASLMRLFAESGWHVVQAKYGRRLQAAFAREGGEALRHHIDAMPNEQYQSLFARSGEELRARFLAGADPAVERLIDDVPDDELGALVLNLGGHDLDVLREAYADADAVTDRPSVVFAYTIKGWGLPIAGDPLNHSQLLTGAQIDALRADLGLTPDTELDRFPGDSSEGRLCAEVAARLVEPADGPATPALTVPAAVGVGGSGALSTQEAFGRVVLRLSRHEGLRERVVTTSPDVATSTNLGGWINKVGVFATEERPEYHEEGHLLRWHESPEGQHIELGISEMNVFMLLGQLGLSAELADELLLPIGTVYDPFVARGLDALIYGLYSGARFVFAGTPSGITLAPEGGAHQSTVTASLGMELPGLVFCEPAYAEAVDWLLCDGLADLTDREHGRSRYLRLSTRAIDQGPFAAAKERLGEERLRADVLAGGYRLIEPSGPPALHLMASGAVLPEVLEAAAVLEHEGAPTVVHDLTSADRLHAGWRAELAEAVHRVRRPAETHQLGRLVPPAERGAPIVTVHDASPHALSWVGSALGCRVLPLGVEAFGQSGTIDDLYREHGLSRDAIVHAGLLALEG</sequence>
<reference evidence="9 10" key="1">
    <citation type="submission" date="2019-01" db="EMBL/GenBank/DDBJ databases">
        <title>Egibacter rhizosphaerae EGI 80759T.</title>
        <authorList>
            <person name="Chen D.-D."/>
            <person name="Tian Y."/>
            <person name="Jiao J.-Y."/>
            <person name="Zhang X.-T."/>
            <person name="Zhang Y.-G."/>
            <person name="Zhang Y."/>
            <person name="Xiao M."/>
            <person name="Shu W.-S."/>
            <person name="Li W.-J."/>
        </authorList>
    </citation>
    <scope>NUCLEOTIDE SEQUENCE [LARGE SCALE GENOMIC DNA]</scope>
    <source>
        <strain evidence="9 10">EGI 80759</strain>
    </source>
</reference>
<dbReference type="Gene3D" id="3.40.50.920">
    <property type="match status" value="1"/>
</dbReference>
<dbReference type="InterPro" id="IPR005474">
    <property type="entry name" value="Transketolase_N"/>
</dbReference>
<proteinExistence type="inferred from homology"/>
<dbReference type="PANTHER" id="PTHR43825:SF4">
    <property type="entry name" value="PYRUVATE DEHYDROGENASE E1 COMPONENT"/>
    <property type="match status" value="1"/>
</dbReference>
<evidence type="ECO:0000256" key="3">
    <source>
        <dbReference type="ARBA" id="ARBA00007131"/>
    </source>
</evidence>
<organism evidence="9 10">
    <name type="scientific">Egibacter rhizosphaerae</name>
    <dbReference type="NCBI Taxonomy" id="1670831"/>
    <lineage>
        <taxon>Bacteria</taxon>
        <taxon>Bacillati</taxon>
        <taxon>Actinomycetota</taxon>
        <taxon>Nitriliruptoria</taxon>
        <taxon>Egibacterales</taxon>
        <taxon>Egibacteraceae</taxon>
        <taxon>Egibacter</taxon>
    </lineage>
</organism>
<keyword evidence="10" id="KW-1185">Reference proteome</keyword>
<dbReference type="EMBL" id="CP036402">
    <property type="protein sequence ID" value="QBI20332.1"/>
    <property type="molecule type" value="Genomic_DNA"/>
</dbReference>
<feature type="binding site" evidence="7">
    <location>
        <position position="196"/>
    </location>
    <ligand>
        <name>Mg(2+)</name>
        <dbReference type="ChEBI" id="CHEBI:18420"/>
    </ligand>
</feature>
<evidence type="ECO:0000259" key="8">
    <source>
        <dbReference type="SMART" id="SM00861"/>
    </source>
</evidence>
<dbReference type="Pfam" id="PF22613">
    <property type="entry name" value="Transketolase_C_1"/>
    <property type="match status" value="1"/>
</dbReference>
<comment type="catalytic activity">
    <reaction evidence="6">
        <text>N(6)-[(R)-lipoyl]-L-lysyl-[protein] + pyruvate + H(+) = N(6)-[(R)-S(8)-acetyldihydrolipoyl]-L-lysyl-[protein] + CO2</text>
        <dbReference type="Rhea" id="RHEA:19189"/>
        <dbReference type="Rhea" id="RHEA-COMP:10474"/>
        <dbReference type="Rhea" id="RHEA-COMP:10478"/>
        <dbReference type="ChEBI" id="CHEBI:15361"/>
        <dbReference type="ChEBI" id="CHEBI:15378"/>
        <dbReference type="ChEBI" id="CHEBI:16526"/>
        <dbReference type="ChEBI" id="CHEBI:83099"/>
        <dbReference type="ChEBI" id="CHEBI:83111"/>
        <dbReference type="EC" id="1.2.4.1"/>
    </reaction>
</comment>
<dbReference type="PANTHER" id="PTHR43825">
    <property type="entry name" value="PYRUVATE DEHYDROGENASE E1 COMPONENT"/>
    <property type="match status" value="1"/>
</dbReference>
<dbReference type="InterPro" id="IPR005475">
    <property type="entry name" value="Transketolase-like_Pyr-bd"/>
</dbReference>
<dbReference type="InterPro" id="IPR029061">
    <property type="entry name" value="THDP-binding"/>
</dbReference>
<dbReference type="SUPFAM" id="SSF52518">
    <property type="entry name" value="Thiamin diphosphate-binding fold (THDP-binding)"/>
    <property type="match status" value="2"/>
</dbReference>
<dbReference type="RefSeq" id="WP_131155329.1">
    <property type="nucleotide sequence ID" value="NZ_CP036402.1"/>
</dbReference>
<dbReference type="Pfam" id="PF17831">
    <property type="entry name" value="PDH_E1_M"/>
    <property type="match status" value="1"/>
</dbReference>
<dbReference type="SMART" id="SM00861">
    <property type="entry name" value="Transket_pyr"/>
    <property type="match status" value="1"/>
</dbReference>
<dbReference type="OrthoDB" id="9759664at2"/>
<accession>A0A411YGY0</accession>
<keyword evidence="7" id="KW-0460">Magnesium</keyword>
<dbReference type="InterPro" id="IPR004660">
    <property type="entry name" value="PDH_E1"/>
</dbReference>
<gene>
    <name evidence="9" type="ORF">ER308_12665</name>
</gene>
<protein>
    <recommendedName>
        <fullName evidence="4">Pyruvate dehydrogenase E1 component</fullName>
    </recommendedName>
</protein>
<keyword evidence="9" id="KW-0670">Pyruvate</keyword>
<dbReference type="Gene3D" id="3.40.50.970">
    <property type="match status" value="2"/>
</dbReference>
<dbReference type="InterPro" id="IPR055152">
    <property type="entry name" value="Transketolase-like_C_2"/>
</dbReference>
<dbReference type="InterPro" id="IPR041621">
    <property type="entry name" value="PDH_E1_M"/>
</dbReference>
<evidence type="ECO:0000256" key="7">
    <source>
        <dbReference type="PIRSR" id="PIRSR000156-1"/>
    </source>
</evidence>
<evidence type="ECO:0000256" key="5">
    <source>
        <dbReference type="ARBA" id="ARBA00023052"/>
    </source>
</evidence>
<dbReference type="KEGG" id="erz:ER308_12665"/>
<keyword evidence="7" id="KW-0479">Metal-binding</keyword>
<dbReference type="GO" id="GO:0004739">
    <property type="term" value="F:pyruvate dehydrogenase (acetyl-transferring) activity"/>
    <property type="evidence" value="ECO:0007669"/>
    <property type="project" value="UniProtKB-EC"/>
</dbReference>
<keyword evidence="5" id="KW-0786">Thiamine pyrophosphate</keyword>
<evidence type="ECO:0000313" key="10">
    <source>
        <dbReference type="Proteomes" id="UP000291469"/>
    </source>
</evidence>
<comment type="cofactor">
    <cofactor evidence="1 7">
        <name>Mg(2+)</name>
        <dbReference type="ChEBI" id="CHEBI:18420"/>
    </cofactor>
</comment>
<dbReference type="Proteomes" id="UP000291469">
    <property type="component" value="Chromosome"/>
</dbReference>
<evidence type="ECO:0000256" key="6">
    <source>
        <dbReference type="ARBA" id="ARBA00051231"/>
    </source>
</evidence>
<feature type="binding site" evidence="7">
    <location>
        <position position="166"/>
    </location>
    <ligand>
        <name>Mg(2+)</name>
        <dbReference type="ChEBI" id="CHEBI:18420"/>
    </ligand>
</feature>
<dbReference type="InterPro" id="IPR051157">
    <property type="entry name" value="PDH/Transketolase"/>
</dbReference>
<dbReference type="InterPro" id="IPR009014">
    <property type="entry name" value="Transketo_C/PFOR_II"/>
</dbReference>
<dbReference type="SUPFAM" id="SSF52922">
    <property type="entry name" value="TK C-terminal domain-like"/>
    <property type="match status" value="1"/>
</dbReference>
<comment type="similarity">
    <text evidence="3">Belongs to the transketolase family.</text>
</comment>
<dbReference type="PIRSF" id="PIRSF000156">
    <property type="entry name" value="Pyruvate_dh_E1"/>
    <property type="match status" value="1"/>
</dbReference>
<evidence type="ECO:0000256" key="2">
    <source>
        <dbReference type="ARBA" id="ARBA00001964"/>
    </source>
</evidence>
<evidence type="ECO:0000256" key="1">
    <source>
        <dbReference type="ARBA" id="ARBA00001946"/>
    </source>
</evidence>
<dbReference type="Pfam" id="PF00456">
    <property type="entry name" value="Transketolase_N"/>
    <property type="match status" value="1"/>
</dbReference>
<name>A0A411YGY0_9ACTN</name>
<evidence type="ECO:0000313" key="9">
    <source>
        <dbReference type="EMBL" id="QBI20332.1"/>
    </source>
</evidence>
<feature type="binding site" evidence="7">
    <location>
        <position position="198"/>
    </location>
    <ligand>
        <name>Mg(2+)</name>
        <dbReference type="ChEBI" id="CHEBI:18420"/>
    </ligand>
</feature>
<evidence type="ECO:0000256" key="4">
    <source>
        <dbReference type="ARBA" id="ARBA00017172"/>
    </source>
</evidence>